<dbReference type="OMA" id="NRMMVLA"/>
<feature type="domain" description="Nop" evidence="3">
    <location>
        <begin position="207"/>
        <end position="323"/>
    </location>
</feature>
<dbReference type="GO" id="GO:0031428">
    <property type="term" value="C:box C/D methylation guide snoRNP complex"/>
    <property type="evidence" value="ECO:0007669"/>
    <property type="project" value="InterPro"/>
</dbReference>
<keyword evidence="5" id="KW-1185">Reference proteome</keyword>
<protein>
    <submittedName>
        <fullName evidence="4">Ribosome biogenesis protein-Nop58p/Nop5p</fullName>
    </submittedName>
</protein>
<dbReference type="GO" id="GO:0032040">
    <property type="term" value="C:small-subunit processome"/>
    <property type="evidence" value="ECO:0007669"/>
    <property type="project" value="InterPro"/>
</dbReference>
<dbReference type="PROSITE" id="PS51358">
    <property type="entry name" value="NOP"/>
    <property type="match status" value="1"/>
</dbReference>
<dbReference type="AlphaFoldDB" id="L7K0M4"/>
<evidence type="ECO:0000313" key="4">
    <source>
        <dbReference type="EMBL" id="ELQ76987.1"/>
    </source>
</evidence>
<name>L7K0M4_TRAHO</name>
<dbReference type="InParanoid" id="L7K0M4"/>
<dbReference type="HOGENOM" id="CLU_015495_1_0_1"/>
<dbReference type="Gene3D" id="1.10.287.4070">
    <property type="match status" value="1"/>
</dbReference>
<gene>
    <name evidence="4" type="ORF">THOM_0014</name>
</gene>
<dbReference type="OrthoDB" id="6780543at2759"/>
<dbReference type="VEuPathDB" id="MicrosporidiaDB:THOM_0014"/>
<dbReference type="SMART" id="SM00931">
    <property type="entry name" value="NOSIC"/>
    <property type="match status" value="1"/>
</dbReference>
<evidence type="ECO:0000259" key="3">
    <source>
        <dbReference type="PROSITE" id="PS51358"/>
    </source>
</evidence>
<dbReference type="InterPro" id="IPR036070">
    <property type="entry name" value="Nop_dom_sf"/>
</dbReference>
<reference evidence="4 5" key="1">
    <citation type="journal article" date="2012" name="PLoS Pathog.">
        <title>The genome of the obligate intracellular parasite Trachipleistophora hominis: new insights into microsporidian genome dynamics and reductive evolution.</title>
        <authorList>
            <person name="Heinz E."/>
            <person name="Williams T.A."/>
            <person name="Nakjang S."/>
            <person name="Noel C.J."/>
            <person name="Swan D.C."/>
            <person name="Goldberg A.V."/>
            <person name="Harris S.R."/>
            <person name="Weinmaier T."/>
            <person name="Markert S."/>
            <person name="Becher D."/>
            <person name="Bernhardt J."/>
            <person name="Dagan T."/>
            <person name="Hacker C."/>
            <person name="Lucocq J.M."/>
            <person name="Schweder T."/>
            <person name="Rattei T."/>
            <person name="Hall N."/>
            <person name="Hirt R.P."/>
            <person name="Embley T.M."/>
        </authorList>
    </citation>
    <scope>NUCLEOTIDE SEQUENCE [LARGE SCALE GENOMIC DNA]</scope>
</reference>
<dbReference type="GO" id="GO:0030515">
    <property type="term" value="F:snoRNA binding"/>
    <property type="evidence" value="ECO:0007669"/>
    <property type="project" value="InterPro"/>
</dbReference>
<dbReference type="InterPro" id="IPR042239">
    <property type="entry name" value="Nop_C"/>
</dbReference>
<evidence type="ECO:0000313" key="5">
    <source>
        <dbReference type="Proteomes" id="UP000011185"/>
    </source>
</evidence>
<evidence type="ECO:0000256" key="2">
    <source>
        <dbReference type="SAM" id="MobiDB-lite"/>
    </source>
</evidence>
<evidence type="ECO:0000256" key="1">
    <source>
        <dbReference type="ARBA" id="ARBA00009211"/>
    </source>
</evidence>
<feature type="non-terminal residue" evidence="4">
    <location>
        <position position="1"/>
    </location>
</feature>
<dbReference type="STRING" id="72359.L7K0M4"/>
<dbReference type="PANTHER" id="PTHR10894">
    <property type="entry name" value="NUCLEOLAR PROTEIN 5 NUCLEOLAR PROTEIN NOP5 NOP58"/>
    <property type="match status" value="1"/>
</dbReference>
<feature type="region of interest" description="Disordered" evidence="2">
    <location>
        <begin position="322"/>
        <end position="351"/>
    </location>
</feature>
<dbReference type="EMBL" id="JH993798">
    <property type="protein sequence ID" value="ELQ76987.1"/>
    <property type="molecule type" value="Genomic_DNA"/>
</dbReference>
<comment type="similarity">
    <text evidence="1">Belongs to the NOP5/NOP56 family.</text>
</comment>
<dbReference type="Proteomes" id="UP000011185">
    <property type="component" value="Unassembled WGS sequence"/>
</dbReference>
<dbReference type="Gene3D" id="1.10.246.90">
    <property type="entry name" value="Nop domain"/>
    <property type="match status" value="1"/>
</dbReference>
<accession>L7K0M4</accession>
<organism evidence="4 5">
    <name type="scientific">Trachipleistophora hominis</name>
    <name type="common">Microsporidian parasite</name>
    <dbReference type="NCBI Taxonomy" id="72359"/>
    <lineage>
        <taxon>Eukaryota</taxon>
        <taxon>Fungi</taxon>
        <taxon>Fungi incertae sedis</taxon>
        <taxon>Microsporidia</taxon>
        <taxon>Pleistophoridae</taxon>
        <taxon>Trachipleistophora</taxon>
    </lineage>
</organism>
<dbReference type="InterPro" id="IPR045056">
    <property type="entry name" value="Nop56/Nop58"/>
</dbReference>
<proteinExistence type="inferred from homology"/>
<dbReference type="PANTHER" id="PTHR10894:SF0">
    <property type="entry name" value="NUCLEOLAR PROTEIN 56"/>
    <property type="match status" value="1"/>
</dbReference>
<dbReference type="InterPro" id="IPR002687">
    <property type="entry name" value="Nop_dom"/>
</dbReference>
<sequence length="351" mass="40463">VRVFEKNVGKDEYLVVNDKELVKSLEEKKIKAKEDVVLQKRLKIEIETRLLKHFNLTEDEFKNKWRYIADNIATESLHVQVKELDTMVIQSIKLYDDLEKDINMHSMRIKEWYGLHFPELSNLIENNEKYLRAVDRIGDKENLSKMKDDECMEFDLKKVRELARNSVGSDLRDDDIKKIKEDIACVLNMITYRTELVTYITEKMNEIAPNVTELLGVMIGSRLLVKAGSLAALSKMPASTIQILGAEKALFNALRQNGKTPKFGILFHAPLVSNCVNKGRMARILAAKIAIAARVDYYKKDRDGSIGKKYYEQLDKKRQKMQEVGSKGVLVRKKPSGKSKVERNDVKRLKK</sequence>
<dbReference type="Pfam" id="PF01798">
    <property type="entry name" value="Nop"/>
    <property type="match status" value="1"/>
</dbReference>
<feature type="compositionally biased region" description="Basic and acidic residues" evidence="2">
    <location>
        <begin position="339"/>
        <end position="351"/>
    </location>
</feature>
<dbReference type="InterPro" id="IPR012976">
    <property type="entry name" value="NOSIC"/>
</dbReference>
<dbReference type="SUPFAM" id="SSF89124">
    <property type="entry name" value="Nop domain"/>
    <property type="match status" value="1"/>
</dbReference>
<dbReference type="FunCoup" id="L7K0M4">
    <property type="interactions" value="335"/>
</dbReference>